<dbReference type="Proteomes" id="UP001054857">
    <property type="component" value="Unassembled WGS sequence"/>
</dbReference>
<evidence type="ECO:0000313" key="3">
    <source>
        <dbReference type="EMBL" id="GFR48991.1"/>
    </source>
</evidence>
<dbReference type="Pfam" id="PF12499">
    <property type="entry name" value="DUF3707"/>
    <property type="match status" value="1"/>
</dbReference>
<evidence type="ECO:0000313" key="4">
    <source>
        <dbReference type="Proteomes" id="UP001054857"/>
    </source>
</evidence>
<gene>
    <name evidence="3" type="ORF">Agub_g11010</name>
</gene>
<feature type="non-terminal residue" evidence="3">
    <location>
        <position position="171"/>
    </location>
</feature>
<feature type="compositionally biased region" description="Pro residues" evidence="1">
    <location>
        <begin position="1"/>
        <end position="20"/>
    </location>
</feature>
<keyword evidence="4" id="KW-1185">Reference proteome</keyword>
<evidence type="ECO:0000259" key="2">
    <source>
        <dbReference type="Pfam" id="PF12499"/>
    </source>
</evidence>
<dbReference type="EMBL" id="BMAR01000027">
    <property type="protein sequence ID" value="GFR48991.1"/>
    <property type="molecule type" value="Genomic_DNA"/>
</dbReference>
<sequence length="171" mass="18554">PPPPPPSPPPPPAKPPPPPTLVQTHICPQGNVDVPYSVGNLYSTPTTDMYGNAAVAMCVKVAKKTCKTSSKCCAIDFAKVELPINSTCKPDVREIRINNAPVAYSWGFYDTFTTLKFVSLTKYMPSPDSGSLCWVVRQGTCARPETFCYNGHCQVNYYSSDNKCCPATLVS</sequence>
<reference evidence="3 4" key="1">
    <citation type="journal article" date="2021" name="Sci. Rep.">
        <title>Genome sequencing of the multicellular alga Astrephomene provides insights into convergent evolution of germ-soma differentiation.</title>
        <authorList>
            <person name="Yamashita S."/>
            <person name="Yamamoto K."/>
            <person name="Matsuzaki R."/>
            <person name="Suzuki S."/>
            <person name="Yamaguchi H."/>
            <person name="Hirooka S."/>
            <person name="Minakuchi Y."/>
            <person name="Miyagishima S."/>
            <person name="Kawachi M."/>
            <person name="Toyoda A."/>
            <person name="Nozaki H."/>
        </authorList>
    </citation>
    <scope>NUCLEOTIDE SEQUENCE [LARGE SCALE GENOMIC DNA]</scope>
    <source>
        <strain evidence="3 4">NIES-4017</strain>
    </source>
</reference>
<dbReference type="AlphaFoldDB" id="A0AAD3E082"/>
<evidence type="ECO:0000256" key="1">
    <source>
        <dbReference type="SAM" id="MobiDB-lite"/>
    </source>
</evidence>
<protein>
    <recommendedName>
        <fullName evidence="2">Pherophorin domain-containing protein</fullName>
    </recommendedName>
</protein>
<dbReference type="SUPFAM" id="SSF101447">
    <property type="entry name" value="Formin homology 2 domain (FH2 domain)"/>
    <property type="match status" value="1"/>
</dbReference>
<feature type="domain" description="Pherophorin" evidence="2">
    <location>
        <begin position="27"/>
        <end position="166"/>
    </location>
</feature>
<comment type="caution">
    <text evidence="3">The sequence shown here is derived from an EMBL/GenBank/DDBJ whole genome shotgun (WGS) entry which is preliminary data.</text>
</comment>
<proteinExistence type="predicted"/>
<name>A0AAD3E082_9CHLO</name>
<dbReference type="InterPro" id="IPR024616">
    <property type="entry name" value="Pherophorin"/>
</dbReference>
<feature type="region of interest" description="Disordered" evidence="1">
    <location>
        <begin position="1"/>
        <end position="21"/>
    </location>
</feature>
<accession>A0AAD3E082</accession>
<organism evidence="3 4">
    <name type="scientific">Astrephomene gubernaculifera</name>
    <dbReference type="NCBI Taxonomy" id="47775"/>
    <lineage>
        <taxon>Eukaryota</taxon>
        <taxon>Viridiplantae</taxon>
        <taxon>Chlorophyta</taxon>
        <taxon>core chlorophytes</taxon>
        <taxon>Chlorophyceae</taxon>
        <taxon>CS clade</taxon>
        <taxon>Chlamydomonadales</taxon>
        <taxon>Astrephomenaceae</taxon>
        <taxon>Astrephomene</taxon>
    </lineage>
</organism>